<dbReference type="PANTHER" id="PTHR41532">
    <property type="entry name" value="FIXS PROTEIN"/>
    <property type="match status" value="1"/>
</dbReference>
<dbReference type="NCBIfam" id="TIGR00847">
    <property type="entry name" value="ccoS"/>
    <property type="match status" value="1"/>
</dbReference>
<proteinExistence type="predicted"/>
<dbReference type="Pfam" id="PF03597">
    <property type="entry name" value="FixS"/>
    <property type="match status" value="1"/>
</dbReference>
<evidence type="ECO:0000313" key="1">
    <source>
        <dbReference type="EMBL" id="MFD2731958.1"/>
    </source>
</evidence>
<protein>
    <submittedName>
        <fullName evidence="1">Cbb3-type cytochrome oxidase assembly protein CcoS</fullName>
    </submittedName>
</protein>
<name>A0ABW5TTV9_9SPHI</name>
<dbReference type="EMBL" id="JBHULV010000028">
    <property type="protein sequence ID" value="MFD2731958.1"/>
    <property type="molecule type" value="Genomic_DNA"/>
</dbReference>
<gene>
    <name evidence="1" type="primary">ccoS</name>
    <name evidence="1" type="ORF">ACFSSE_09595</name>
</gene>
<organism evidence="1 2">
    <name type="scientific">Pedobacter alpinus</name>
    <dbReference type="NCBI Taxonomy" id="1590643"/>
    <lineage>
        <taxon>Bacteria</taxon>
        <taxon>Pseudomonadati</taxon>
        <taxon>Bacteroidota</taxon>
        <taxon>Sphingobacteriia</taxon>
        <taxon>Sphingobacteriales</taxon>
        <taxon>Sphingobacteriaceae</taxon>
        <taxon>Pedobacter</taxon>
    </lineage>
</organism>
<dbReference type="PANTHER" id="PTHR41532:SF1">
    <property type="entry name" value="FIXS PROTEIN"/>
    <property type="match status" value="1"/>
</dbReference>
<dbReference type="RefSeq" id="WP_379043739.1">
    <property type="nucleotide sequence ID" value="NZ_JBHSKW010000032.1"/>
</dbReference>
<dbReference type="InterPro" id="IPR004714">
    <property type="entry name" value="Cyt_oxidase_maturation_cbb3"/>
</dbReference>
<evidence type="ECO:0000313" key="2">
    <source>
        <dbReference type="Proteomes" id="UP001597546"/>
    </source>
</evidence>
<reference evidence="2" key="1">
    <citation type="journal article" date="2019" name="Int. J. Syst. Evol. Microbiol.">
        <title>The Global Catalogue of Microorganisms (GCM) 10K type strain sequencing project: providing services to taxonomists for standard genome sequencing and annotation.</title>
        <authorList>
            <consortium name="The Broad Institute Genomics Platform"/>
            <consortium name="The Broad Institute Genome Sequencing Center for Infectious Disease"/>
            <person name="Wu L."/>
            <person name="Ma J."/>
        </authorList>
    </citation>
    <scope>NUCLEOTIDE SEQUENCE [LARGE SCALE GENOMIC DNA]</scope>
    <source>
        <strain evidence="2">KCTC 42456</strain>
    </source>
</reference>
<keyword evidence="2" id="KW-1185">Reference proteome</keyword>
<dbReference type="Proteomes" id="UP001597546">
    <property type="component" value="Unassembled WGS sequence"/>
</dbReference>
<comment type="caution">
    <text evidence="1">The sequence shown here is derived from an EMBL/GenBank/DDBJ whole genome shotgun (WGS) entry which is preliminary data.</text>
</comment>
<accession>A0ABW5TTV9</accession>
<sequence>MSIIFFLIACSVVLALLFLGAFFWAHHSGQNKDLYTPSVRMLFDDDCVEDGSEVERKD</sequence>